<comment type="catalytic activity">
    <reaction evidence="1 16">
        <text>(R)-pantothenate + ATP = (R)-4'-phosphopantothenate + ADP + H(+)</text>
        <dbReference type="Rhea" id="RHEA:16373"/>
        <dbReference type="ChEBI" id="CHEBI:10986"/>
        <dbReference type="ChEBI" id="CHEBI:15378"/>
        <dbReference type="ChEBI" id="CHEBI:29032"/>
        <dbReference type="ChEBI" id="CHEBI:30616"/>
        <dbReference type="ChEBI" id="CHEBI:456216"/>
        <dbReference type="EC" id="2.7.1.33"/>
    </reaction>
</comment>
<organism evidence="17 18">
    <name type="scientific">Capnocytophaga endodontalis</name>
    <dbReference type="NCBI Taxonomy" id="2708117"/>
    <lineage>
        <taxon>Bacteria</taxon>
        <taxon>Pseudomonadati</taxon>
        <taxon>Bacteroidota</taxon>
        <taxon>Flavobacteriia</taxon>
        <taxon>Flavobacteriales</taxon>
        <taxon>Flavobacteriaceae</taxon>
        <taxon>Capnocytophaga</taxon>
    </lineage>
</organism>
<feature type="active site" description="Proton acceptor" evidence="16">
    <location>
        <position position="96"/>
    </location>
</feature>
<dbReference type="Gene3D" id="3.30.420.40">
    <property type="match status" value="2"/>
</dbReference>
<dbReference type="PANTHER" id="PTHR34265:SF1">
    <property type="entry name" value="TYPE III PANTOTHENATE KINASE"/>
    <property type="match status" value="1"/>
</dbReference>
<dbReference type="GO" id="GO:0004594">
    <property type="term" value="F:pantothenate kinase activity"/>
    <property type="evidence" value="ECO:0007669"/>
    <property type="project" value="UniProtKB-UniRule"/>
</dbReference>
<dbReference type="EMBL" id="CP022022">
    <property type="protein sequence ID" value="ASF42263.1"/>
    <property type="molecule type" value="Genomic_DNA"/>
</dbReference>
<evidence type="ECO:0000256" key="7">
    <source>
        <dbReference type="ARBA" id="ARBA00022490"/>
    </source>
</evidence>
<dbReference type="GO" id="GO:0005524">
    <property type="term" value="F:ATP binding"/>
    <property type="evidence" value="ECO:0007669"/>
    <property type="project" value="UniProtKB-UniRule"/>
</dbReference>
<dbReference type="UniPathway" id="UPA00241">
    <property type="reaction ID" value="UER00352"/>
</dbReference>
<comment type="cofactor">
    <cofactor evidence="16">
        <name>NH4(+)</name>
        <dbReference type="ChEBI" id="CHEBI:28938"/>
    </cofactor>
    <cofactor evidence="16">
        <name>K(+)</name>
        <dbReference type="ChEBI" id="CHEBI:29103"/>
    </cofactor>
    <text evidence="16">A monovalent cation. Ammonium or potassium.</text>
</comment>
<comment type="caution">
    <text evidence="16">Lacks conserved residue(s) required for the propagation of feature annotation.</text>
</comment>
<dbReference type="AlphaFoldDB" id="A0A1Z4BLW0"/>
<evidence type="ECO:0000256" key="12">
    <source>
        <dbReference type="ARBA" id="ARBA00022958"/>
    </source>
</evidence>
<dbReference type="GO" id="GO:0005737">
    <property type="term" value="C:cytoplasm"/>
    <property type="evidence" value="ECO:0007669"/>
    <property type="project" value="UniProtKB-SubCell"/>
</dbReference>
<evidence type="ECO:0000256" key="3">
    <source>
        <dbReference type="ARBA" id="ARBA00004496"/>
    </source>
</evidence>
<reference evidence="18" key="1">
    <citation type="submission" date="2017-06" db="EMBL/GenBank/DDBJ databases">
        <title>Complete genome sequence of Capnocytophaga sp. KCOM 1579 (=ChDC OS43) isolated from a human refractory periapical abscess lesion.</title>
        <authorList>
            <person name="Kook J.-K."/>
            <person name="Park S.-N."/>
            <person name="Lim Y.K."/>
            <person name="Roh H."/>
        </authorList>
    </citation>
    <scope>NUCLEOTIDE SEQUENCE [LARGE SCALE GENOMIC DNA]</scope>
    <source>
        <strain evidence="18">ChDC OS43</strain>
    </source>
</reference>
<dbReference type="EC" id="2.7.1.33" evidence="6 16"/>
<comment type="pathway">
    <text evidence="4 16">Cofactor biosynthesis; coenzyme A biosynthesis; CoA from (R)-pantothenate: step 1/5.</text>
</comment>
<dbReference type="HAMAP" id="MF_01274">
    <property type="entry name" value="Pantothen_kinase_3"/>
    <property type="match status" value="1"/>
</dbReference>
<protein>
    <recommendedName>
        <fullName evidence="15 16">Type III pantothenate kinase</fullName>
        <ecNumber evidence="6 16">2.7.1.33</ecNumber>
    </recommendedName>
    <alternativeName>
        <fullName evidence="16">PanK-III</fullName>
    </alternativeName>
    <alternativeName>
        <fullName evidence="16">Pantothenic acid kinase</fullName>
    </alternativeName>
</protein>
<feature type="binding site" evidence="16">
    <location>
        <position position="87"/>
    </location>
    <ligand>
        <name>substrate</name>
    </ligand>
</feature>
<comment type="function">
    <text evidence="16">Catalyzes the phosphorylation of pantothenate (Pan), the first step in CoA biosynthesis.</text>
</comment>
<feature type="binding site" evidence="16">
    <location>
        <position position="174"/>
    </location>
    <ligand>
        <name>substrate</name>
    </ligand>
</feature>
<dbReference type="Pfam" id="PF03309">
    <property type="entry name" value="Pan_kinase"/>
    <property type="match status" value="1"/>
</dbReference>
<dbReference type="PANTHER" id="PTHR34265">
    <property type="entry name" value="TYPE III PANTOTHENATE KINASE"/>
    <property type="match status" value="1"/>
</dbReference>
<dbReference type="SUPFAM" id="SSF53067">
    <property type="entry name" value="Actin-like ATPase domain"/>
    <property type="match status" value="2"/>
</dbReference>
<evidence type="ECO:0000256" key="4">
    <source>
        <dbReference type="ARBA" id="ARBA00005225"/>
    </source>
</evidence>
<comment type="cofactor">
    <cofactor evidence="2">
        <name>K(+)</name>
        <dbReference type="ChEBI" id="CHEBI:29103"/>
    </cofactor>
</comment>
<comment type="subcellular location">
    <subcellularLocation>
        <location evidence="3 16">Cytoplasm</location>
    </subcellularLocation>
</comment>
<evidence type="ECO:0000256" key="13">
    <source>
        <dbReference type="ARBA" id="ARBA00022993"/>
    </source>
</evidence>
<keyword evidence="8 16" id="KW-0808">Transferase</keyword>
<dbReference type="GO" id="GO:0015937">
    <property type="term" value="P:coenzyme A biosynthetic process"/>
    <property type="evidence" value="ECO:0007669"/>
    <property type="project" value="UniProtKB-UniRule"/>
</dbReference>
<keyword evidence="12 16" id="KW-0630">Potassium</keyword>
<evidence type="ECO:0000313" key="18">
    <source>
        <dbReference type="Proteomes" id="UP000197007"/>
    </source>
</evidence>
<name>A0A1Z4BLW0_9FLAO</name>
<evidence type="ECO:0000256" key="6">
    <source>
        <dbReference type="ARBA" id="ARBA00012102"/>
    </source>
</evidence>
<dbReference type="CDD" id="cd24015">
    <property type="entry name" value="ASKHA_NBD_PanK-III"/>
    <property type="match status" value="1"/>
</dbReference>
<dbReference type="NCBIfam" id="NF009853">
    <property type="entry name" value="PRK13320.1-5"/>
    <property type="match status" value="1"/>
</dbReference>
<comment type="similarity">
    <text evidence="14 16">Belongs to the type III pantothenate kinase family.</text>
</comment>
<evidence type="ECO:0000256" key="14">
    <source>
        <dbReference type="ARBA" id="ARBA00038036"/>
    </source>
</evidence>
<dbReference type="InterPro" id="IPR043129">
    <property type="entry name" value="ATPase_NBD"/>
</dbReference>
<evidence type="ECO:0000256" key="11">
    <source>
        <dbReference type="ARBA" id="ARBA00022840"/>
    </source>
</evidence>
<keyword evidence="18" id="KW-1185">Reference proteome</keyword>
<proteinExistence type="inferred from homology"/>
<feature type="binding site" evidence="16">
    <location>
        <begin position="94"/>
        <end position="97"/>
    </location>
    <ligand>
        <name>substrate</name>
    </ligand>
</feature>
<gene>
    <name evidence="16" type="primary">coaX</name>
    <name evidence="17" type="ORF">CBG49_03715</name>
</gene>
<dbReference type="NCBIfam" id="TIGR00671">
    <property type="entry name" value="baf"/>
    <property type="match status" value="1"/>
</dbReference>
<feature type="binding site" evidence="16">
    <location>
        <begin position="6"/>
        <end position="13"/>
    </location>
    <ligand>
        <name>ATP</name>
        <dbReference type="ChEBI" id="CHEBI:30616"/>
    </ligand>
</feature>
<evidence type="ECO:0000256" key="9">
    <source>
        <dbReference type="ARBA" id="ARBA00022741"/>
    </source>
</evidence>
<evidence type="ECO:0000256" key="16">
    <source>
        <dbReference type="HAMAP-Rule" id="MF_01274"/>
    </source>
</evidence>
<evidence type="ECO:0000313" key="17">
    <source>
        <dbReference type="EMBL" id="ASF42263.1"/>
    </source>
</evidence>
<dbReference type="RefSeq" id="WP_088593429.1">
    <property type="nucleotide sequence ID" value="NZ_CP022022.1"/>
</dbReference>
<keyword evidence="7 16" id="KW-0963">Cytoplasm</keyword>
<dbReference type="Proteomes" id="UP000197007">
    <property type="component" value="Chromosome"/>
</dbReference>
<sequence>MNLIIDQGNTAVKVALFKAQKQVFFNTYTAENFQQQLMKEVNLTEIQQAIIASVVAEAETRFSFLKKYLPHVIFASSTMPLPFVNKYATPQTLGVDRLALIAGAIQLFPNRNILVISAGTCITFDVVTQKNEYLGGAIAPGIAMRLKAMHQFTSKLPLLEQQDFDNEQFIGNTTESCMLSGVYNNVVREIEGVIVQYEEKFANLAVILTGGNQKYLQERIKKPIFANSFVLLEGLNNILEYQKQTQHSINGQLKQYDE</sequence>
<evidence type="ECO:0000256" key="10">
    <source>
        <dbReference type="ARBA" id="ARBA00022777"/>
    </source>
</evidence>
<accession>A0A1Z4BLW0</accession>
<evidence type="ECO:0000256" key="8">
    <source>
        <dbReference type="ARBA" id="ARBA00022679"/>
    </source>
</evidence>
<keyword evidence="9 16" id="KW-0547">Nucleotide-binding</keyword>
<dbReference type="KEGG" id="capn:CBG49_03715"/>
<evidence type="ECO:0000256" key="1">
    <source>
        <dbReference type="ARBA" id="ARBA00001206"/>
    </source>
</evidence>
<keyword evidence="11 16" id="KW-0067">ATP-binding</keyword>
<dbReference type="InterPro" id="IPR004619">
    <property type="entry name" value="Type_III_PanK"/>
</dbReference>
<evidence type="ECO:0000256" key="2">
    <source>
        <dbReference type="ARBA" id="ARBA00001958"/>
    </source>
</evidence>
<evidence type="ECO:0000256" key="15">
    <source>
        <dbReference type="ARBA" id="ARBA00040883"/>
    </source>
</evidence>
<feature type="binding site" evidence="16">
    <location>
        <position position="120"/>
    </location>
    <ligand>
        <name>ATP</name>
        <dbReference type="ChEBI" id="CHEBI:30616"/>
    </ligand>
</feature>
<keyword evidence="13 16" id="KW-0173">Coenzyme A biosynthesis</keyword>
<evidence type="ECO:0000256" key="5">
    <source>
        <dbReference type="ARBA" id="ARBA00011738"/>
    </source>
</evidence>
<keyword evidence="10 16" id="KW-0418">Kinase</keyword>
<comment type="subunit">
    <text evidence="5 16">Homodimer.</text>
</comment>